<keyword evidence="2" id="KW-1185">Reference proteome</keyword>
<feature type="non-terminal residue" evidence="1">
    <location>
        <position position="157"/>
    </location>
</feature>
<evidence type="ECO:0000313" key="2">
    <source>
        <dbReference type="Proteomes" id="UP000324897"/>
    </source>
</evidence>
<dbReference type="Gramene" id="TVU31677">
    <property type="protein sequence ID" value="TVU31677"/>
    <property type="gene ID" value="EJB05_23375"/>
</dbReference>
<evidence type="ECO:0000313" key="1">
    <source>
        <dbReference type="EMBL" id="TVU31677.1"/>
    </source>
</evidence>
<reference evidence="1 2" key="1">
    <citation type="journal article" date="2019" name="Sci. Rep.">
        <title>A high-quality genome of Eragrostis curvula grass provides insights into Poaceae evolution and supports new strategies to enhance forage quality.</title>
        <authorList>
            <person name="Carballo J."/>
            <person name="Santos B.A.C.M."/>
            <person name="Zappacosta D."/>
            <person name="Garbus I."/>
            <person name="Selva J.P."/>
            <person name="Gallo C.A."/>
            <person name="Diaz A."/>
            <person name="Albertini E."/>
            <person name="Caccamo M."/>
            <person name="Echenique V."/>
        </authorList>
    </citation>
    <scope>NUCLEOTIDE SEQUENCE [LARGE SCALE GENOMIC DNA]</scope>
    <source>
        <strain evidence="2">cv. Victoria</strain>
        <tissue evidence="1">Leaf</tissue>
    </source>
</reference>
<comment type="caution">
    <text evidence="1">The sequence shown here is derived from an EMBL/GenBank/DDBJ whole genome shotgun (WGS) entry which is preliminary data.</text>
</comment>
<dbReference type="EMBL" id="RWGY01000011">
    <property type="protein sequence ID" value="TVU31677.1"/>
    <property type="molecule type" value="Genomic_DNA"/>
</dbReference>
<protein>
    <submittedName>
        <fullName evidence="1">Uncharacterized protein</fullName>
    </submittedName>
</protein>
<sequence length="157" mass="17505">FTRDLSMGGPLIAQAAKVYTYKVFGMFCKVKTESEDYFAKEVVEGKEYVMISIGVKAIPEAMIMRRWTRKARLILPAHLAKYGEPNPALMAQTYRHAALFLAALELVKLGDSNVKCFHVLMACFAAAKEKLNDLSKTKDGLGLEEREAAKENGVQQN</sequence>
<dbReference type="OrthoDB" id="681484at2759"/>
<name>A0A5J9V8A5_9POAL</name>
<gene>
    <name evidence="1" type="ORF">EJB05_23375</name>
</gene>
<organism evidence="1 2">
    <name type="scientific">Eragrostis curvula</name>
    <name type="common">weeping love grass</name>
    <dbReference type="NCBI Taxonomy" id="38414"/>
    <lineage>
        <taxon>Eukaryota</taxon>
        <taxon>Viridiplantae</taxon>
        <taxon>Streptophyta</taxon>
        <taxon>Embryophyta</taxon>
        <taxon>Tracheophyta</taxon>
        <taxon>Spermatophyta</taxon>
        <taxon>Magnoliopsida</taxon>
        <taxon>Liliopsida</taxon>
        <taxon>Poales</taxon>
        <taxon>Poaceae</taxon>
        <taxon>PACMAD clade</taxon>
        <taxon>Chloridoideae</taxon>
        <taxon>Eragrostideae</taxon>
        <taxon>Eragrostidinae</taxon>
        <taxon>Eragrostis</taxon>
    </lineage>
</organism>
<dbReference type="Proteomes" id="UP000324897">
    <property type="component" value="Chromosome 1"/>
</dbReference>
<feature type="non-terminal residue" evidence="1">
    <location>
        <position position="1"/>
    </location>
</feature>
<accession>A0A5J9V8A5</accession>
<proteinExistence type="predicted"/>
<dbReference type="AlphaFoldDB" id="A0A5J9V8A5"/>